<dbReference type="KEGG" id="nko:Niako_4597"/>
<evidence type="ECO:0000313" key="2">
    <source>
        <dbReference type="Proteomes" id="UP000005438"/>
    </source>
</evidence>
<dbReference type="Proteomes" id="UP000005438">
    <property type="component" value="Chromosome"/>
</dbReference>
<dbReference type="NCBIfam" id="NF047436">
    <property type="entry name" value="LA_2272_repeat"/>
    <property type="match status" value="1"/>
</dbReference>
<dbReference type="EMBL" id="CP003178">
    <property type="protein sequence ID" value="AEW00855.1"/>
    <property type="molecule type" value="Genomic_DNA"/>
</dbReference>
<dbReference type="InterPro" id="IPR008969">
    <property type="entry name" value="CarboxyPept-like_regulatory"/>
</dbReference>
<sequence length="677" mass="74823">MTKLRGLLPMIIGLFCLNTHVLAQSLLDKRITIDVNNQRLSEVLKIISSRGNFYFSYNSNIIANDSLISFAAYNRTIKQILDQLCGNQYKWQQNNNYVILRKAPVTPPEPVTSPTPVVEKLYTVSGYVLNSETGEKVGNVTIYEKQRLVSTMSDDKGFFRIRLKSRYSTASLTISRELYEDTTVVIKPKFDQQVTIVMTPLETSTPVVTISPVENELPDTFVVKPPADIFTAQFISKEEINRVEKSRWGQFLLSAKQNIQSLNLKKFMADRTFQVSLTPGLSTHGKLSAQVVNTVSVNVIGGYTAGVNGVEIGGAFNINKTDVKYVQAAGLLNFTGGSVKGVQLAGMHNHVLGNVDIVQASGIANFVKGNVTGAQMTGIYNHVGKDVKGFQASGIANFVRGNVTGAQVSTIYNHVAGSFTGFQASNVSNFVYGKFTGVQLSNIYNVCYDSLFGVQAANIINFAHKQVAGAQLAIVNVATRDLKGAQLGLFNYAKKLRGFQFGLINVADTSDGYSLGLINIVFKGYHKIALSTNETMRFNAAFKTGNSKLYSILLMGFDQRQKGADSNNVFSLGYGLGHEFSLNKWFSINPEFTSQYLYLGNYKSTNVMNKLHLQFNVKFGKYFSIFAGPSFTTFYSDQKKTYPGWNYSIPSSGYHTFELWSHDVRGWIGWNAGISIF</sequence>
<evidence type="ECO:0000313" key="1">
    <source>
        <dbReference type="EMBL" id="AEW00855.1"/>
    </source>
</evidence>
<accession>G8TL16</accession>
<dbReference type="HOGENOM" id="CLU_032722_0_0_10"/>
<reference evidence="1 2" key="1">
    <citation type="submission" date="2011-12" db="EMBL/GenBank/DDBJ databases">
        <title>The complete genome of Niastella koreensis GR20-10.</title>
        <authorList>
            <consortium name="US DOE Joint Genome Institute (JGI-PGF)"/>
            <person name="Lucas S."/>
            <person name="Han J."/>
            <person name="Lapidus A."/>
            <person name="Bruce D."/>
            <person name="Goodwin L."/>
            <person name="Pitluck S."/>
            <person name="Peters L."/>
            <person name="Kyrpides N."/>
            <person name="Mavromatis K."/>
            <person name="Ivanova N."/>
            <person name="Mikhailova N."/>
            <person name="Davenport K."/>
            <person name="Saunders E."/>
            <person name="Detter J.C."/>
            <person name="Tapia R."/>
            <person name="Han C."/>
            <person name="Land M."/>
            <person name="Hauser L."/>
            <person name="Markowitz V."/>
            <person name="Cheng J.-F."/>
            <person name="Hugenholtz P."/>
            <person name="Woyke T."/>
            <person name="Wu D."/>
            <person name="Tindall B."/>
            <person name="Pomrenke H."/>
            <person name="Brambilla E."/>
            <person name="Klenk H.-P."/>
            <person name="Eisen J.A."/>
        </authorList>
    </citation>
    <scope>NUCLEOTIDE SEQUENCE [LARGE SCALE GENOMIC DNA]</scope>
    <source>
        <strain evidence="2">DSM 17620 / KACC 11465 / NBRC 106392 / GR20-10</strain>
    </source>
</reference>
<dbReference type="STRING" id="700598.Niako_4597"/>
<dbReference type="InterPro" id="IPR058093">
    <property type="entry name" value="LA_2272-like"/>
</dbReference>
<dbReference type="Gene3D" id="2.60.40.1120">
    <property type="entry name" value="Carboxypeptidase-like, regulatory domain"/>
    <property type="match status" value="1"/>
</dbReference>
<name>G8TL16_NIAKG</name>
<dbReference type="SUPFAM" id="SSF49464">
    <property type="entry name" value="Carboxypeptidase regulatory domain-like"/>
    <property type="match status" value="1"/>
</dbReference>
<organism evidence="1 2">
    <name type="scientific">Niastella koreensis (strain DSM 17620 / KACC 11465 / NBRC 106392 / GR20-10)</name>
    <dbReference type="NCBI Taxonomy" id="700598"/>
    <lineage>
        <taxon>Bacteria</taxon>
        <taxon>Pseudomonadati</taxon>
        <taxon>Bacteroidota</taxon>
        <taxon>Chitinophagia</taxon>
        <taxon>Chitinophagales</taxon>
        <taxon>Chitinophagaceae</taxon>
        <taxon>Niastella</taxon>
    </lineage>
</organism>
<dbReference type="PATRIC" id="fig|700598.3.peg.4705"/>
<gene>
    <name evidence="1" type="ordered locus">Niako_4597</name>
</gene>
<evidence type="ECO:0008006" key="3">
    <source>
        <dbReference type="Google" id="ProtNLM"/>
    </source>
</evidence>
<dbReference type="AlphaFoldDB" id="G8TL16"/>
<proteinExistence type="predicted"/>
<protein>
    <recommendedName>
        <fullName evidence="3">TonB-dependent receptor plug</fullName>
    </recommendedName>
</protein>
<dbReference type="eggNOG" id="COG3078">
    <property type="taxonomic scope" value="Bacteria"/>
</dbReference>